<protein>
    <submittedName>
        <fullName evidence="2">Uncharacterized protein</fullName>
    </submittedName>
</protein>
<evidence type="ECO:0000313" key="2">
    <source>
        <dbReference type="EMBL" id="KEO85025.1"/>
    </source>
</evidence>
<proteinExistence type="predicted"/>
<evidence type="ECO:0000313" key="3">
    <source>
        <dbReference type="Proteomes" id="UP000027931"/>
    </source>
</evidence>
<gene>
    <name evidence="2" type="ORF">EL26_00210</name>
</gene>
<keyword evidence="3" id="KW-1185">Reference proteome</keyword>
<accession>A0A074LWM7</accession>
<dbReference type="AlphaFoldDB" id="A0A074LWM7"/>
<dbReference type="RefSeq" id="WP_052035798.1">
    <property type="nucleotide sequence ID" value="NZ_JMIR01000001.1"/>
</dbReference>
<dbReference type="eggNOG" id="ENOG5033NM9">
    <property type="taxonomic scope" value="Bacteria"/>
</dbReference>
<evidence type="ECO:0000256" key="1">
    <source>
        <dbReference type="SAM" id="MobiDB-lite"/>
    </source>
</evidence>
<dbReference type="OrthoDB" id="2376226at2"/>
<dbReference type="EMBL" id="JMIR01000001">
    <property type="protein sequence ID" value="KEO85025.1"/>
    <property type="molecule type" value="Genomic_DNA"/>
</dbReference>
<feature type="region of interest" description="Disordered" evidence="1">
    <location>
        <begin position="49"/>
        <end position="83"/>
    </location>
</feature>
<reference evidence="2 3" key="1">
    <citation type="journal article" date="2013" name="Int. J. Syst. Evol. Microbiol.">
        <title>Tumebacillus flagellatus sp. nov., an alpha-amylase/pullulanase-producing bacterium isolated from cassava wastewater.</title>
        <authorList>
            <person name="Wang Q."/>
            <person name="Xie N."/>
            <person name="Qin Y."/>
            <person name="Shen N."/>
            <person name="Zhu J."/>
            <person name="Mi H."/>
            <person name="Huang R."/>
        </authorList>
    </citation>
    <scope>NUCLEOTIDE SEQUENCE [LARGE SCALE GENOMIC DNA]</scope>
    <source>
        <strain evidence="2 3">GST4</strain>
    </source>
</reference>
<dbReference type="STRING" id="1157490.EL26_00210"/>
<dbReference type="Proteomes" id="UP000027931">
    <property type="component" value="Unassembled WGS sequence"/>
</dbReference>
<sequence>MADTPKRKEFVNRELEYVQSMQNTILPEEFPEGPYGATVFLEQKIGKSSPWEPGQQTTHRFFDENPAFSDTLAHPPSAELPDL</sequence>
<name>A0A074LWM7_9BACL</name>
<organism evidence="2 3">
    <name type="scientific">Tumebacillus flagellatus</name>
    <dbReference type="NCBI Taxonomy" id="1157490"/>
    <lineage>
        <taxon>Bacteria</taxon>
        <taxon>Bacillati</taxon>
        <taxon>Bacillota</taxon>
        <taxon>Bacilli</taxon>
        <taxon>Bacillales</taxon>
        <taxon>Alicyclobacillaceae</taxon>
        <taxon>Tumebacillus</taxon>
    </lineage>
</organism>
<comment type="caution">
    <text evidence="2">The sequence shown here is derived from an EMBL/GenBank/DDBJ whole genome shotgun (WGS) entry which is preliminary data.</text>
</comment>